<keyword evidence="8" id="KW-1185">Reference proteome</keyword>
<evidence type="ECO:0000313" key="8">
    <source>
        <dbReference type="Proteomes" id="UP000054363"/>
    </source>
</evidence>
<evidence type="ECO:0000256" key="2">
    <source>
        <dbReference type="ARBA" id="ARBA00022692"/>
    </source>
</evidence>
<feature type="domain" description="Integral membrane bound transporter" evidence="6">
    <location>
        <begin position="215"/>
        <end position="339"/>
    </location>
</feature>
<dbReference type="GO" id="GO:0016020">
    <property type="term" value="C:membrane"/>
    <property type="evidence" value="ECO:0007669"/>
    <property type="project" value="UniProtKB-SubCell"/>
</dbReference>
<name>A0A094J031_9GAMM</name>
<dbReference type="AlphaFoldDB" id="A0A094J031"/>
<feature type="transmembrane region" description="Helical" evidence="5">
    <location>
        <begin position="250"/>
        <end position="267"/>
    </location>
</feature>
<comment type="subcellular location">
    <subcellularLocation>
        <location evidence="1">Membrane</location>
        <topology evidence="1">Multi-pass membrane protein</topology>
    </subcellularLocation>
</comment>
<evidence type="ECO:0000256" key="3">
    <source>
        <dbReference type="ARBA" id="ARBA00022989"/>
    </source>
</evidence>
<feature type="transmembrane region" description="Helical" evidence="5">
    <location>
        <begin position="273"/>
        <end position="291"/>
    </location>
</feature>
<feature type="transmembrane region" description="Helical" evidence="5">
    <location>
        <begin position="31"/>
        <end position="50"/>
    </location>
</feature>
<comment type="caution">
    <text evidence="7">The sequence shown here is derived from an EMBL/GenBank/DDBJ whole genome shotgun (WGS) entry which is preliminary data.</text>
</comment>
<feature type="transmembrane region" description="Helical" evidence="5">
    <location>
        <begin position="227"/>
        <end position="243"/>
    </location>
</feature>
<evidence type="ECO:0000259" key="6">
    <source>
        <dbReference type="Pfam" id="PF13515"/>
    </source>
</evidence>
<evidence type="ECO:0000256" key="1">
    <source>
        <dbReference type="ARBA" id="ARBA00004141"/>
    </source>
</evidence>
<proteinExistence type="predicted"/>
<dbReference type="EMBL" id="JPER01000001">
    <property type="protein sequence ID" value="KFZ31414.1"/>
    <property type="molecule type" value="Genomic_DNA"/>
</dbReference>
<dbReference type="RefSeq" id="WP_034773743.1">
    <property type="nucleotide sequence ID" value="NZ_JPER01000001.1"/>
</dbReference>
<dbReference type="Proteomes" id="UP000054363">
    <property type="component" value="Unassembled WGS sequence"/>
</dbReference>
<dbReference type="Pfam" id="PF13515">
    <property type="entry name" value="FUSC_2"/>
    <property type="match status" value="1"/>
</dbReference>
<dbReference type="InterPro" id="IPR049453">
    <property type="entry name" value="Memb_transporter_dom"/>
</dbReference>
<evidence type="ECO:0000256" key="4">
    <source>
        <dbReference type="ARBA" id="ARBA00023136"/>
    </source>
</evidence>
<organism evidence="7 8">
    <name type="scientific">Pseudidiomarina salinarum</name>
    <dbReference type="NCBI Taxonomy" id="435908"/>
    <lineage>
        <taxon>Bacteria</taxon>
        <taxon>Pseudomonadati</taxon>
        <taxon>Pseudomonadota</taxon>
        <taxon>Gammaproteobacteria</taxon>
        <taxon>Alteromonadales</taxon>
        <taxon>Idiomarinaceae</taxon>
        <taxon>Pseudidiomarina</taxon>
    </lineage>
</organism>
<feature type="transmembrane region" description="Helical" evidence="5">
    <location>
        <begin position="200"/>
        <end position="221"/>
    </location>
</feature>
<dbReference type="eggNOG" id="COG4129">
    <property type="taxonomic scope" value="Bacteria"/>
</dbReference>
<gene>
    <name evidence="7" type="ORF">IDSA_01455</name>
</gene>
<accession>A0A094J031</accession>
<dbReference type="STRING" id="435908.IDSA_01455"/>
<keyword evidence="2 5" id="KW-0812">Transmembrane</keyword>
<feature type="transmembrane region" description="Helical" evidence="5">
    <location>
        <begin position="323"/>
        <end position="345"/>
    </location>
</feature>
<feature type="transmembrane region" description="Helical" evidence="5">
    <location>
        <begin position="102"/>
        <end position="121"/>
    </location>
</feature>
<reference evidence="7 8" key="1">
    <citation type="submission" date="2014-06" db="EMBL/GenBank/DDBJ databases">
        <title>The draft genome sequence of Idiomarina salinarum ISL-52.</title>
        <authorList>
            <person name="Du J."/>
            <person name="Shao Z."/>
        </authorList>
    </citation>
    <scope>NUCLEOTIDE SEQUENCE [LARGE SCALE GENOMIC DNA]</scope>
    <source>
        <strain evidence="7 8">ISL-52</strain>
    </source>
</reference>
<feature type="transmembrane region" description="Helical" evidence="5">
    <location>
        <begin position="158"/>
        <end position="179"/>
    </location>
</feature>
<keyword evidence="3 5" id="KW-1133">Transmembrane helix</keyword>
<sequence length="358" mass="39598">MSDEAEAPGLIRRVYEDIKTLLSLQPSDRPWHFPLVTCFAAGIPVALGALSGQLRLAVLSSIGGLVIMYLPPQARTARRMVTLIVCLFGFLVSFTLASLASLYMWSSALAVGVIAMVANNLCRRYQVPPPGRFFFIMIAALASTLPFDLLMIPSQIGWLALGGMISCLLAFIYSLLVPVRTEGLNKPKQPAPPKRNREYLRTESAIIGVFVGGSYLIAMLMGLNNPYWVPISCLAIMQGVNIRQVRHRQIHRIVGTALGMVFAWFILNLDIDPWMLVLLVTGLTFIIESIVMRNYGLAMVFITPLTVLLADAAFARLPPDELIMARLVDITLGSVIGFIGGWWLYRQLERNHGSIPRQ</sequence>
<keyword evidence="4 5" id="KW-0472">Membrane</keyword>
<feature type="transmembrane region" description="Helical" evidence="5">
    <location>
        <begin position="79"/>
        <end position="96"/>
    </location>
</feature>
<feature type="transmembrane region" description="Helical" evidence="5">
    <location>
        <begin position="133"/>
        <end position="152"/>
    </location>
</feature>
<evidence type="ECO:0000313" key="7">
    <source>
        <dbReference type="EMBL" id="KFZ31414.1"/>
    </source>
</evidence>
<dbReference type="OrthoDB" id="581879at2"/>
<feature type="transmembrane region" description="Helical" evidence="5">
    <location>
        <begin position="298"/>
        <end position="317"/>
    </location>
</feature>
<evidence type="ECO:0000256" key="5">
    <source>
        <dbReference type="SAM" id="Phobius"/>
    </source>
</evidence>
<protein>
    <recommendedName>
        <fullName evidence="6">Integral membrane bound transporter domain-containing protein</fullName>
    </recommendedName>
</protein>